<gene>
    <name evidence="1" type="ORF">SG34_019255</name>
</gene>
<reference evidence="1 2" key="2">
    <citation type="journal article" date="2022" name="Mar. Drugs">
        <title>Bioassay-Guided Fractionation Leads to the Detection of Cholic Acid Generated by the Rare Thalassomonas sp.</title>
        <authorList>
            <person name="Pheiffer F."/>
            <person name="Schneider Y.K."/>
            <person name="Hansen E.H."/>
            <person name="Andersen J.H."/>
            <person name="Isaksson J."/>
            <person name="Busche T."/>
            <person name="R C."/>
            <person name="Kalinowski J."/>
            <person name="Zyl L.V."/>
            <person name="Trindade M."/>
        </authorList>
    </citation>
    <scope>NUCLEOTIDE SEQUENCE [LARGE SCALE GENOMIC DNA]</scope>
    <source>
        <strain evidence="1 2">XOM25</strain>
    </source>
</reference>
<dbReference type="EMBL" id="CP059733">
    <property type="protein sequence ID" value="WDE03515.1"/>
    <property type="molecule type" value="Genomic_DNA"/>
</dbReference>
<organism evidence="1 2">
    <name type="scientific">Thalassomonas viridans</name>
    <dbReference type="NCBI Taxonomy" id="137584"/>
    <lineage>
        <taxon>Bacteria</taxon>
        <taxon>Pseudomonadati</taxon>
        <taxon>Pseudomonadota</taxon>
        <taxon>Gammaproteobacteria</taxon>
        <taxon>Alteromonadales</taxon>
        <taxon>Colwelliaceae</taxon>
        <taxon>Thalassomonas</taxon>
    </lineage>
</organism>
<evidence type="ECO:0000313" key="2">
    <source>
        <dbReference type="Proteomes" id="UP000032352"/>
    </source>
</evidence>
<dbReference type="AlphaFoldDB" id="A0AAE9YZW3"/>
<dbReference type="RefSeq" id="WP_044841800.1">
    <property type="nucleotide sequence ID" value="NZ_CP059733.1"/>
</dbReference>
<accession>A0AAE9YZW3</accession>
<keyword evidence="2" id="KW-1185">Reference proteome</keyword>
<evidence type="ECO:0000313" key="1">
    <source>
        <dbReference type="EMBL" id="WDE03515.1"/>
    </source>
</evidence>
<protein>
    <submittedName>
        <fullName evidence="1">Uncharacterized protein</fullName>
    </submittedName>
</protein>
<name>A0AAE9YZW3_9GAMM</name>
<reference evidence="1 2" key="1">
    <citation type="journal article" date="2015" name="Genome Announc.">
        <title>Draft Genome Sequences of Marine Isolates of Thalassomonas viridans and Thalassomonas actiniarum.</title>
        <authorList>
            <person name="Olonade I."/>
            <person name="van Zyl L.J."/>
            <person name="Trindade M."/>
        </authorList>
    </citation>
    <scope>NUCLEOTIDE SEQUENCE [LARGE SCALE GENOMIC DNA]</scope>
    <source>
        <strain evidence="1 2">XOM25</strain>
    </source>
</reference>
<sequence>MKTALESFLRNPVASDLERQISSLALSDEVSLSARDPGVLSAQTRENFTSAVQDYAAVNKLLKQQLQQQFANAAIIPEEQLVAIPGYDAKAEELAVHFVTSNFQQGLNQGSGADELTEIINKASENVRTAYSNTSSILEALGQLGPEQQSFISKSEHKVERALTGFAEDYYRSERGDSDKQLFELSVTTREGDVVHIQFSSGQGYDHASGNILDSFELSYEVEGELSEQEHQALQGIFSQVGQMADDYFSRSQGSAYNVFGNGTGDHDFTLDVLKGFDTGQLTGVDLSIGVWDGGEDDLMTDRLDYSYAFDVKNRQQSLEFDWVSAGARQVSFAIDSSAIGRLDEAQLAQYLEVIDNSHHEVRQGQVSSYGTLTPTALESYKTALSDVFSLADQYTRSIGNNGLQSVNDGLLTADLTNELIQTDPRYQNMASDKEQVFKEGFSLLADFDSSFNLGKEDQRGHINLVLKQETFSSQSLDYTGVEQTRAYDAATLRGYAETGTKAVETSEQYNIKAAAKGGEVLAVDQEHKFTRAEQKSASIGGGISRETQTVTESIDTSSLRLIEDIWTQDISHKKDTTTESKTLYGAEVKYQSRISSHEAGQTSTLIADMDKLKSDKFMREKYAPELMKVNQFMLKI</sequence>
<proteinExistence type="predicted"/>
<dbReference type="Proteomes" id="UP000032352">
    <property type="component" value="Chromosome"/>
</dbReference>
<dbReference type="KEGG" id="tvd:SG34_019255"/>